<dbReference type="VEuPathDB" id="CryptoDB:CMU_028940"/>
<keyword evidence="6" id="KW-0378">Hydrolase</keyword>
<protein>
    <submittedName>
        <fullName evidence="6">ATPase, AAA family protein</fullName>
        <ecNumber evidence="6">3.6.4.-</ecNumber>
    </submittedName>
</protein>
<evidence type="ECO:0000256" key="4">
    <source>
        <dbReference type="RuleBase" id="RU003651"/>
    </source>
</evidence>
<dbReference type="SUPFAM" id="SSF52540">
    <property type="entry name" value="P-loop containing nucleoside triphosphate hydrolases"/>
    <property type="match status" value="1"/>
</dbReference>
<accession>B6AHX9</accession>
<keyword evidence="3 4" id="KW-0067">ATP-binding</keyword>
<dbReference type="InterPro" id="IPR003593">
    <property type="entry name" value="AAA+_ATPase"/>
</dbReference>
<evidence type="ECO:0000256" key="1">
    <source>
        <dbReference type="ARBA" id="ARBA00006914"/>
    </source>
</evidence>
<keyword evidence="2 4" id="KW-0547">Nucleotide-binding</keyword>
<dbReference type="OrthoDB" id="5925at2759"/>
<dbReference type="InterPro" id="IPR027417">
    <property type="entry name" value="P-loop_NTPase"/>
</dbReference>
<evidence type="ECO:0000256" key="2">
    <source>
        <dbReference type="ARBA" id="ARBA00022741"/>
    </source>
</evidence>
<dbReference type="GeneID" id="6997334"/>
<dbReference type="Pfam" id="PF00004">
    <property type="entry name" value="AAA"/>
    <property type="match status" value="1"/>
</dbReference>
<evidence type="ECO:0000313" key="6">
    <source>
        <dbReference type="EMBL" id="EEA07820.1"/>
    </source>
</evidence>
<dbReference type="AlphaFoldDB" id="B6AHX9"/>
<dbReference type="InterPro" id="IPR050221">
    <property type="entry name" value="26S_Proteasome_ATPase"/>
</dbReference>
<keyword evidence="7" id="KW-1185">Reference proteome</keyword>
<dbReference type="STRING" id="441375.B6AHX9"/>
<dbReference type="InterPro" id="IPR003960">
    <property type="entry name" value="ATPase_AAA_CS"/>
</dbReference>
<sequence>MYSLTKDYVLALITTSYGFLKLRQNLFIENSLRNSILKDNNKNINKWFCDTNNSNSKFANQKLRSHIAKVPTLNNLYIYCNPSAVSIDTAKQYLVDILKSLGINNQNSLIIYEKSGSFIIKIKIPKIYNVNFLLNGILKVINEKVLPSQSSTTINISKWKSFENIDGKRINIEFNDILNSKGYLNVFVPKDENELTELEFIRPSKQLTVKDIEALKTGLLLSQNSENKIVQNNLNQWDAHYLMSTIFDRIDHFFNFDPFMESGFHTNTYGPNDIHQIFNLEPNMARFPMKNINYSISNQLNDKFNQNKSENLKMNELEAISTLEELGVQVYIDQEDYTSEMNNEKRKEINLEDSNQWDNLAGYEHVKTQIEKHILLHIKYPEILNKIVNGTRKQDNSSNRPKLILFEGPPGTGKTTSARIISKVAKIPLLYVSLENIISKWYGESEQKLAQVFNLAKQFDNGCIIFIDEIDTLASSRDNTFNMHEGSKRILSVLLRKLDGFDTIKDKILLICATNRRNDIDQAFINRIDSTIYFHLPDEKERKAIFQQYAKHLNDEQLSELSKLSNKLSGRAIRHVCLEAEREWAANILKKGDQEKKTSQDIELPLYDIYIDCLKKKKTNRSKVPI</sequence>
<reference evidence="6" key="1">
    <citation type="submission" date="2008-06" db="EMBL/GenBank/DDBJ databases">
        <authorList>
            <person name="Lorenzi H."/>
            <person name="Inman J."/>
            <person name="Miller J."/>
            <person name="Schobel S."/>
            <person name="Amedeo P."/>
            <person name="Caler E.V."/>
            <person name="da Silva J."/>
        </authorList>
    </citation>
    <scope>NUCLEOTIDE SEQUENCE [LARGE SCALE GENOMIC DNA]</scope>
    <source>
        <strain evidence="6">RN66</strain>
    </source>
</reference>
<dbReference type="Gene3D" id="3.40.50.300">
    <property type="entry name" value="P-loop containing nucleotide triphosphate hydrolases"/>
    <property type="match status" value="1"/>
</dbReference>
<dbReference type="RefSeq" id="XP_002142169.1">
    <property type="nucleotide sequence ID" value="XM_002142133.1"/>
</dbReference>
<dbReference type="eggNOG" id="KOG0730">
    <property type="taxonomic scope" value="Eukaryota"/>
</dbReference>
<dbReference type="Proteomes" id="UP000001460">
    <property type="component" value="Unassembled WGS sequence"/>
</dbReference>
<proteinExistence type="inferred from homology"/>
<dbReference type="InterPro" id="IPR003959">
    <property type="entry name" value="ATPase_AAA_core"/>
</dbReference>
<feature type="domain" description="AAA+ ATPase" evidence="5">
    <location>
        <begin position="400"/>
        <end position="538"/>
    </location>
</feature>
<dbReference type="CDD" id="cd19481">
    <property type="entry name" value="RecA-like_protease"/>
    <property type="match status" value="1"/>
</dbReference>
<dbReference type="EC" id="3.6.4.-" evidence="6"/>
<name>B6AHX9_CRYMR</name>
<evidence type="ECO:0000259" key="5">
    <source>
        <dbReference type="SMART" id="SM00382"/>
    </source>
</evidence>
<dbReference type="GO" id="GO:0005524">
    <property type="term" value="F:ATP binding"/>
    <property type="evidence" value="ECO:0007669"/>
    <property type="project" value="UniProtKB-KW"/>
</dbReference>
<dbReference type="EMBL" id="DS989735">
    <property type="protein sequence ID" value="EEA07820.1"/>
    <property type="molecule type" value="Genomic_DNA"/>
</dbReference>
<dbReference type="GO" id="GO:0016887">
    <property type="term" value="F:ATP hydrolysis activity"/>
    <property type="evidence" value="ECO:0007669"/>
    <property type="project" value="InterPro"/>
</dbReference>
<evidence type="ECO:0000256" key="3">
    <source>
        <dbReference type="ARBA" id="ARBA00022840"/>
    </source>
</evidence>
<gene>
    <name evidence="6" type="ORF">CMU_028940</name>
</gene>
<organism evidence="6 7">
    <name type="scientific">Cryptosporidium muris (strain RN66)</name>
    <dbReference type="NCBI Taxonomy" id="441375"/>
    <lineage>
        <taxon>Eukaryota</taxon>
        <taxon>Sar</taxon>
        <taxon>Alveolata</taxon>
        <taxon>Apicomplexa</taxon>
        <taxon>Conoidasida</taxon>
        <taxon>Coccidia</taxon>
        <taxon>Eucoccidiorida</taxon>
        <taxon>Eimeriorina</taxon>
        <taxon>Cryptosporidiidae</taxon>
        <taxon>Cryptosporidium</taxon>
    </lineage>
</organism>
<evidence type="ECO:0000313" key="7">
    <source>
        <dbReference type="Proteomes" id="UP000001460"/>
    </source>
</evidence>
<dbReference type="PANTHER" id="PTHR23073">
    <property type="entry name" value="26S PROTEASOME REGULATORY SUBUNIT"/>
    <property type="match status" value="1"/>
</dbReference>
<comment type="similarity">
    <text evidence="1 4">Belongs to the AAA ATPase family.</text>
</comment>
<dbReference type="PROSITE" id="PS00674">
    <property type="entry name" value="AAA"/>
    <property type="match status" value="1"/>
</dbReference>
<dbReference type="SMART" id="SM00382">
    <property type="entry name" value="AAA"/>
    <property type="match status" value="1"/>
</dbReference>